<dbReference type="Proteomes" id="UP000281431">
    <property type="component" value="Unassembled WGS sequence"/>
</dbReference>
<evidence type="ECO:0000259" key="2">
    <source>
        <dbReference type="Pfam" id="PF00582"/>
    </source>
</evidence>
<sequence length="146" mass="16104">MAEKVLVPTDGSPLSIRALRHALEKFRDAEIVVLHVIDVFEPSDGGGFESLYEPMIGSEEWESMEREATRELLAEAEETAAEYDREIATDSEIGDPQRIIPDYAEAESVDHVVMGVHGRDDPGRTLVGRVAETVVSRSPVSVTVIR</sequence>
<protein>
    <submittedName>
        <fullName evidence="3">Universal stress protein</fullName>
    </submittedName>
</protein>
<dbReference type="CDD" id="cd00293">
    <property type="entry name" value="USP-like"/>
    <property type="match status" value="1"/>
</dbReference>
<comment type="similarity">
    <text evidence="1">Belongs to the universal stress protein A family.</text>
</comment>
<dbReference type="PANTHER" id="PTHR46268:SF24">
    <property type="entry name" value="UNIVERSAL STRESS PROTEIN"/>
    <property type="match status" value="1"/>
</dbReference>
<reference evidence="3 4" key="1">
    <citation type="submission" date="2018-10" db="EMBL/GenBank/DDBJ databases">
        <title>Natrarchaeobius chitinivorans gen. nov., sp. nov., and Natrarchaeobius haloalkaliphilus sp. nov., alkaliphilic, chitin-utilizing haloarchaea from hypersaline alkaline lakes.</title>
        <authorList>
            <person name="Sorokin D.Y."/>
            <person name="Elcheninov A.G."/>
            <person name="Kostrikina N.A."/>
            <person name="Bale N.J."/>
            <person name="Sinninghe Damste J.S."/>
            <person name="Khijniak T.V."/>
            <person name="Kublanov I.V."/>
            <person name="Toshchakov S.V."/>
        </authorList>
    </citation>
    <scope>NUCLEOTIDE SEQUENCE [LARGE SCALE GENOMIC DNA]</scope>
    <source>
        <strain evidence="3 4">AArcht7</strain>
    </source>
</reference>
<gene>
    <name evidence="3" type="ORF">EA472_13060</name>
</gene>
<name>A0A3N6NKJ0_NATCH</name>
<dbReference type="Pfam" id="PF00582">
    <property type="entry name" value="Usp"/>
    <property type="match status" value="1"/>
</dbReference>
<organism evidence="3 4">
    <name type="scientific">Natrarchaeobius chitinivorans</name>
    <dbReference type="NCBI Taxonomy" id="1679083"/>
    <lineage>
        <taxon>Archaea</taxon>
        <taxon>Methanobacteriati</taxon>
        <taxon>Methanobacteriota</taxon>
        <taxon>Stenosarchaea group</taxon>
        <taxon>Halobacteria</taxon>
        <taxon>Halobacteriales</taxon>
        <taxon>Natrialbaceae</taxon>
        <taxon>Natrarchaeobius</taxon>
    </lineage>
</organism>
<dbReference type="InterPro" id="IPR006016">
    <property type="entry name" value="UspA"/>
</dbReference>
<accession>A0A3N6NKJ0</accession>
<dbReference type="AlphaFoldDB" id="A0A3N6NKJ0"/>
<dbReference type="EMBL" id="REFZ01000008">
    <property type="protein sequence ID" value="RQG99772.1"/>
    <property type="molecule type" value="Genomic_DNA"/>
</dbReference>
<comment type="caution">
    <text evidence="3">The sequence shown here is derived from an EMBL/GenBank/DDBJ whole genome shotgun (WGS) entry which is preliminary data.</text>
</comment>
<dbReference type="Gene3D" id="3.40.50.620">
    <property type="entry name" value="HUPs"/>
    <property type="match status" value="1"/>
</dbReference>
<feature type="domain" description="UspA" evidence="2">
    <location>
        <begin position="1"/>
        <end position="146"/>
    </location>
</feature>
<evidence type="ECO:0000313" key="4">
    <source>
        <dbReference type="Proteomes" id="UP000281431"/>
    </source>
</evidence>
<dbReference type="OrthoDB" id="105697at2157"/>
<dbReference type="PANTHER" id="PTHR46268">
    <property type="entry name" value="STRESS RESPONSE PROTEIN NHAX"/>
    <property type="match status" value="1"/>
</dbReference>
<evidence type="ECO:0000256" key="1">
    <source>
        <dbReference type="ARBA" id="ARBA00008791"/>
    </source>
</evidence>
<proteinExistence type="inferred from homology"/>
<keyword evidence="4" id="KW-1185">Reference proteome</keyword>
<dbReference type="PRINTS" id="PR01438">
    <property type="entry name" value="UNVRSLSTRESS"/>
</dbReference>
<dbReference type="SUPFAM" id="SSF52402">
    <property type="entry name" value="Adenine nucleotide alpha hydrolases-like"/>
    <property type="match status" value="1"/>
</dbReference>
<dbReference type="InterPro" id="IPR006015">
    <property type="entry name" value="Universal_stress_UspA"/>
</dbReference>
<dbReference type="InterPro" id="IPR014729">
    <property type="entry name" value="Rossmann-like_a/b/a_fold"/>
</dbReference>
<evidence type="ECO:0000313" key="3">
    <source>
        <dbReference type="EMBL" id="RQG99772.1"/>
    </source>
</evidence>